<dbReference type="EMBL" id="JABBFW010000015">
    <property type="protein sequence ID" value="NML17098.1"/>
    <property type="molecule type" value="Genomic_DNA"/>
</dbReference>
<gene>
    <name evidence="2" type="ORF">HHL10_19160</name>
</gene>
<dbReference type="GO" id="GO:0016491">
    <property type="term" value="F:oxidoreductase activity"/>
    <property type="evidence" value="ECO:0007669"/>
    <property type="project" value="InterPro"/>
</dbReference>
<comment type="caution">
    <text evidence="2">The sequence shown here is derived from an EMBL/GenBank/DDBJ whole genome shotgun (WGS) entry which is preliminary data.</text>
</comment>
<name>A0A848FCP3_9BURK</name>
<feature type="domain" description="DSBA-like thioredoxin" evidence="1">
    <location>
        <begin position="5"/>
        <end position="193"/>
    </location>
</feature>
<evidence type="ECO:0000313" key="3">
    <source>
        <dbReference type="Proteomes" id="UP000574067"/>
    </source>
</evidence>
<dbReference type="CDD" id="cd03024">
    <property type="entry name" value="DsbA_FrnE"/>
    <property type="match status" value="1"/>
</dbReference>
<dbReference type="InterPro" id="IPR001853">
    <property type="entry name" value="DSBA-like_thioredoxin_dom"/>
</dbReference>
<dbReference type="PANTHER" id="PTHR13887:SF33">
    <property type="entry name" value="ISOMERASE"/>
    <property type="match status" value="1"/>
</dbReference>
<accession>A0A848FCP3</accession>
<evidence type="ECO:0000313" key="2">
    <source>
        <dbReference type="EMBL" id="NML17098.1"/>
    </source>
</evidence>
<proteinExistence type="predicted"/>
<dbReference type="SUPFAM" id="SSF52833">
    <property type="entry name" value="Thioredoxin-like"/>
    <property type="match status" value="1"/>
</dbReference>
<organism evidence="2 3">
    <name type="scientific">Azohydromonas caseinilytica</name>
    <dbReference type="NCBI Taxonomy" id="2728836"/>
    <lineage>
        <taxon>Bacteria</taxon>
        <taxon>Pseudomonadati</taxon>
        <taxon>Pseudomonadota</taxon>
        <taxon>Betaproteobacteria</taxon>
        <taxon>Burkholderiales</taxon>
        <taxon>Sphaerotilaceae</taxon>
        <taxon>Azohydromonas</taxon>
    </lineage>
</organism>
<dbReference type="RefSeq" id="WP_169162005.1">
    <property type="nucleotide sequence ID" value="NZ_JABBFW010000015.1"/>
</dbReference>
<dbReference type="Pfam" id="PF01323">
    <property type="entry name" value="DSBA"/>
    <property type="match status" value="1"/>
</dbReference>
<reference evidence="2 3" key="1">
    <citation type="submission" date="2020-04" db="EMBL/GenBank/DDBJ databases">
        <title>Azohydromonas sp. isolated from soil.</title>
        <authorList>
            <person name="Dahal R.H."/>
        </authorList>
    </citation>
    <scope>NUCLEOTIDE SEQUENCE [LARGE SCALE GENOMIC DNA]</scope>
    <source>
        <strain evidence="2 3">G-1-1-14</strain>
    </source>
</reference>
<dbReference type="Gene3D" id="3.40.30.10">
    <property type="entry name" value="Glutaredoxin"/>
    <property type="match status" value="1"/>
</dbReference>
<dbReference type="AlphaFoldDB" id="A0A848FCP3"/>
<sequence length="204" mass="22926">MGVEVKVWSDFVCPFCMIAEQPLLEAVRESGLDVHIDWMPFELRPWPTPTLRPEEGYLQRVWPQSVYPLAERHGVKLRLPSVSPQPYTALAWEGYQFAREQGKGSEYNDRVLRAFFQEDQDIGQPEVLARLAGEVGLDEAAFGEALAQRRYREAHARALAQARAMGVTAVPTFMIGRRLYPGAQNKEVLARALRAAAGEADPAF</sequence>
<evidence type="ECO:0000259" key="1">
    <source>
        <dbReference type="Pfam" id="PF01323"/>
    </source>
</evidence>
<dbReference type="PANTHER" id="PTHR13887">
    <property type="entry name" value="GLUTATHIONE S-TRANSFERASE KAPPA"/>
    <property type="match status" value="1"/>
</dbReference>
<dbReference type="InterPro" id="IPR036249">
    <property type="entry name" value="Thioredoxin-like_sf"/>
</dbReference>
<dbReference type="Proteomes" id="UP000574067">
    <property type="component" value="Unassembled WGS sequence"/>
</dbReference>
<keyword evidence="3" id="KW-1185">Reference proteome</keyword>
<protein>
    <submittedName>
        <fullName evidence="2">DsbA family oxidoreductase</fullName>
    </submittedName>
</protein>